<dbReference type="PANTHER" id="PTHR11548:SF9">
    <property type="entry name" value="THYMIDYLATE SYNTHASE"/>
    <property type="match status" value="1"/>
</dbReference>
<feature type="domain" description="Thymidylate synthase/dCMP hydroxymethylase" evidence="3">
    <location>
        <begin position="57"/>
        <end position="226"/>
    </location>
</feature>
<evidence type="ECO:0000256" key="1">
    <source>
        <dbReference type="ARBA" id="ARBA00022603"/>
    </source>
</evidence>
<dbReference type="InterPro" id="IPR036926">
    <property type="entry name" value="Thymidate_synth/dCMP_Mease_sf"/>
</dbReference>
<keyword evidence="2" id="KW-0808">Transferase</keyword>
<dbReference type="InterPro" id="IPR045097">
    <property type="entry name" value="Thymidate_synth/dCMP_Mease"/>
</dbReference>
<comment type="caution">
    <text evidence="4">The sequence shown here is derived from an EMBL/GenBank/DDBJ whole genome shotgun (WGS) entry which is preliminary data.</text>
</comment>
<sequence>MVIEGRYLDEILRKLYGELSKSTDTFEASKGRGQDLLGQKIVLKDPRARISATATRGMLISALAEFCWYMSGSADLDFIRFYLKDYPPKDATGSLQEAYGPRLKGTGEFGYNIDQINRVIEKLTKKPDTRRAAITLLESSDLEPSQKEAPCTIGLQFIQRRKRLHLVAVMRSNDAYLGFPHDVFCFTMIQELVARSLGIMVGDYHHFATSLHLYENDQESVTDYLGEGFQNPVFAMPKMPSGCQMDNLAAFLEVERAIRQGKIVDARQISLARYWKDLSLVLLRCADSRYKRGTKVREDNFAHIRDPFYRNFFIKRPQVLPKGEAKIMVQDNLYLGEEQSNAN</sequence>
<gene>
    <name evidence="4" type="ORF">JCM17845_28240</name>
</gene>
<reference evidence="4 5" key="1">
    <citation type="submission" date="2019-09" db="EMBL/GenBank/DDBJ databases">
        <title>NBRP : Genome information of microbial organism related human and environment.</title>
        <authorList>
            <person name="Hattori M."/>
            <person name="Oshima K."/>
            <person name="Inaba H."/>
            <person name="Suda W."/>
            <person name="Sakamoto M."/>
            <person name="Iino T."/>
            <person name="Kitahara M."/>
            <person name="Oshida Y."/>
            <person name="Iida T."/>
            <person name="Kudo T."/>
            <person name="Itoh T."/>
            <person name="Ohkuma M."/>
        </authorList>
    </citation>
    <scope>NUCLEOTIDE SEQUENCE [LARGE SCALE GENOMIC DNA]</scope>
    <source>
        <strain evidence="4 5">Mie-1</strain>
    </source>
</reference>
<dbReference type="CDD" id="cd00351">
    <property type="entry name" value="TS_Pyrimidine_HMase"/>
    <property type="match status" value="1"/>
</dbReference>
<dbReference type="InterPro" id="IPR023451">
    <property type="entry name" value="Thymidate_synth/dCMP_Mease_dom"/>
</dbReference>
<dbReference type="RefSeq" id="WP_150002862.1">
    <property type="nucleotide sequence ID" value="NZ_BKCM01000020.1"/>
</dbReference>
<dbReference type="PANTHER" id="PTHR11548">
    <property type="entry name" value="THYMIDYLATE SYNTHASE 1"/>
    <property type="match status" value="1"/>
</dbReference>
<dbReference type="Gene3D" id="3.30.572.10">
    <property type="entry name" value="Thymidylate synthase/dCMP hydroxymethylase domain"/>
    <property type="match status" value="1"/>
</dbReference>
<evidence type="ECO:0000313" key="4">
    <source>
        <dbReference type="EMBL" id="GER02201.1"/>
    </source>
</evidence>
<organism evidence="4 5">
    <name type="scientific">Iodidimonas gelatinilytica</name>
    <dbReference type="NCBI Taxonomy" id="1236966"/>
    <lineage>
        <taxon>Bacteria</taxon>
        <taxon>Pseudomonadati</taxon>
        <taxon>Pseudomonadota</taxon>
        <taxon>Alphaproteobacteria</taxon>
        <taxon>Iodidimonadales</taxon>
        <taxon>Iodidimonadaceae</taxon>
        <taxon>Iodidimonas</taxon>
    </lineage>
</organism>
<evidence type="ECO:0000313" key="5">
    <source>
        <dbReference type="Proteomes" id="UP000325187"/>
    </source>
</evidence>
<protein>
    <recommendedName>
        <fullName evidence="3">Thymidylate synthase/dCMP hydroxymethylase domain-containing protein</fullName>
    </recommendedName>
</protein>
<dbReference type="EMBL" id="BKCM01000020">
    <property type="protein sequence ID" value="GER02201.1"/>
    <property type="molecule type" value="Genomic_DNA"/>
</dbReference>
<dbReference type="GO" id="GO:0005829">
    <property type="term" value="C:cytosol"/>
    <property type="evidence" value="ECO:0007669"/>
    <property type="project" value="TreeGrafter"/>
</dbReference>
<accession>A0A5A7N1Q4</accession>
<dbReference type="GO" id="GO:0032259">
    <property type="term" value="P:methylation"/>
    <property type="evidence" value="ECO:0007669"/>
    <property type="project" value="UniProtKB-KW"/>
</dbReference>
<dbReference type="GO" id="GO:0004799">
    <property type="term" value="F:thymidylate synthase activity"/>
    <property type="evidence" value="ECO:0007669"/>
    <property type="project" value="TreeGrafter"/>
</dbReference>
<keyword evidence="5" id="KW-1185">Reference proteome</keyword>
<name>A0A5A7N1Q4_9PROT</name>
<dbReference type="AlphaFoldDB" id="A0A5A7N1Q4"/>
<dbReference type="Proteomes" id="UP000325187">
    <property type="component" value="Unassembled WGS sequence"/>
</dbReference>
<evidence type="ECO:0000256" key="2">
    <source>
        <dbReference type="ARBA" id="ARBA00022679"/>
    </source>
</evidence>
<evidence type="ECO:0000259" key="3">
    <source>
        <dbReference type="Pfam" id="PF00303"/>
    </source>
</evidence>
<dbReference type="GO" id="GO:0006231">
    <property type="term" value="P:dTMP biosynthetic process"/>
    <property type="evidence" value="ECO:0007669"/>
    <property type="project" value="TreeGrafter"/>
</dbReference>
<dbReference type="SUPFAM" id="SSF55831">
    <property type="entry name" value="Thymidylate synthase/dCMP hydroxymethylase"/>
    <property type="match status" value="1"/>
</dbReference>
<keyword evidence="1" id="KW-0489">Methyltransferase</keyword>
<proteinExistence type="predicted"/>
<dbReference type="Pfam" id="PF00303">
    <property type="entry name" value="Thymidylat_synt"/>
    <property type="match status" value="1"/>
</dbReference>